<evidence type="ECO:0000313" key="4">
    <source>
        <dbReference type="EMBL" id="CAB3386377.1"/>
    </source>
</evidence>
<name>A0A8S1E0Q6_9INSE</name>
<dbReference type="Pfam" id="PF13637">
    <property type="entry name" value="Ank_4"/>
    <property type="match status" value="1"/>
</dbReference>
<feature type="repeat" description="ANK" evidence="3">
    <location>
        <begin position="518"/>
        <end position="550"/>
    </location>
</feature>
<dbReference type="Gene3D" id="1.25.40.20">
    <property type="entry name" value="Ankyrin repeat-containing domain"/>
    <property type="match status" value="4"/>
</dbReference>
<protein>
    <recommendedName>
        <fullName evidence="6">ANK_REP_REGION domain-containing protein</fullName>
    </recommendedName>
</protein>
<feature type="repeat" description="ANK" evidence="3">
    <location>
        <begin position="316"/>
        <end position="348"/>
    </location>
</feature>
<dbReference type="PROSITE" id="PS50297">
    <property type="entry name" value="ANK_REP_REGION"/>
    <property type="match status" value="4"/>
</dbReference>
<dbReference type="InterPro" id="IPR036770">
    <property type="entry name" value="Ankyrin_rpt-contain_sf"/>
</dbReference>
<comment type="caution">
    <text evidence="4">The sequence shown here is derived from an EMBL/GenBank/DDBJ whole genome shotgun (WGS) entry which is preliminary data.</text>
</comment>
<dbReference type="PROSITE" id="PS50088">
    <property type="entry name" value="ANK_REPEAT"/>
    <property type="match status" value="6"/>
</dbReference>
<accession>A0A8S1E0Q6</accession>
<keyword evidence="1" id="KW-0677">Repeat</keyword>
<evidence type="ECO:0000256" key="2">
    <source>
        <dbReference type="ARBA" id="ARBA00023043"/>
    </source>
</evidence>
<dbReference type="Pfam" id="PF00023">
    <property type="entry name" value="Ank"/>
    <property type="match status" value="2"/>
</dbReference>
<feature type="repeat" description="ANK" evidence="3">
    <location>
        <begin position="184"/>
        <end position="216"/>
    </location>
</feature>
<sequence>MSEKSNFLKSAWLDDVDTCRRLIEAGADVTTLTDRFGATALHYAARNLVHGKELVELFVSKGLCVEKRDRRGLLPLHDALRSKNLEAAKELLQHRRDKRKHRNLMHFSVTENNLQFAQIVHKHDATLVREIGHFGEKAHADVHALSQGNGASVLHCAAQNIRHGCELVKFFVVCGLDVNARDKGDLTPLHHALKVENINVAQQLLDLGADMKGNQNLLHFCIISGKLLSAKFMHGKDGELVKRKSGGKNALHLAAEFGQPEMSEWLIKDLGVNVLSLEENNKNTVLHYAARNKRHGSELVRYLNQCGIYVNALNAHQMTPLHFALGSGNVDAAQVLIELGASWSRVEQSGRNLVHFCAQQNQLHSLIFLHLQNCDLFTQKGPHGETALHFAARFADPDVCQWLVTKKGADASASCGGRSVLHFAATNKLHGKQLIRHFASFKLNIDGKSCSGKTPLHFALGCGNIAAAAELLELGADFRVKIGGGFNLLHFCVAEKRLDSAKFVHEKDEGMIHELGRGRESSLHIAAKGGDLEVCRWVVQQGVDVHARNAEGKSAFDYVASRDLKQFFYCLGKRTLHDADLNLC</sequence>
<dbReference type="PANTHER" id="PTHR24198">
    <property type="entry name" value="ANKYRIN REPEAT AND PROTEIN KINASE DOMAIN-CONTAINING PROTEIN"/>
    <property type="match status" value="1"/>
</dbReference>
<dbReference type="PANTHER" id="PTHR24198:SF165">
    <property type="entry name" value="ANKYRIN REPEAT-CONTAINING PROTEIN-RELATED"/>
    <property type="match status" value="1"/>
</dbReference>
<dbReference type="SMART" id="SM00248">
    <property type="entry name" value="ANK"/>
    <property type="match status" value="14"/>
</dbReference>
<gene>
    <name evidence="4" type="ORF">CLODIP_2_CD12706</name>
</gene>
<keyword evidence="5" id="KW-1185">Reference proteome</keyword>
<evidence type="ECO:0000313" key="5">
    <source>
        <dbReference type="Proteomes" id="UP000494165"/>
    </source>
</evidence>
<dbReference type="Pfam" id="PF12796">
    <property type="entry name" value="Ank_2"/>
    <property type="match status" value="4"/>
</dbReference>
<reference evidence="4 5" key="1">
    <citation type="submission" date="2020-04" db="EMBL/GenBank/DDBJ databases">
        <authorList>
            <person name="Alioto T."/>
            <person name="Alioto T."/>
            <person name="Gomez Garrido J."/>
        </authorList>
    </citation>
    <scope>NUCLEOTIDE SEQUENCE [LARGE SCALE GENOMIC DNA]</scope>
</reference>
<dbReference type="InterPro" id="IPR002110">
    <property type="entry name" value="Ankyrin_rpt"/>
</dbReference>
<feature type="repeat" description="ANK" evidence="3">
    <location>
        <begin position="149"/>
        <end position="183"/>
    </location>
</feature>
<proteinExistence type="predicted"/>
<feature type="repeat" description="ANK" evidence="3">
    <location>
        <begin position="451"/>
        <end position="483"/>
    </location>
</feature>
<dbReference type="SUPFAM" id="SSF48403">
    <property type="entry name" value="Ankyrin repeat"/>
    <property type="match status" value="2"/>
</dbReference>
<evidence type="ECO:0000256" key="1">
    <source>
        <dbReference type="ARBA" id="ARBA00022737"/>
    </source>
</evidence>
<feature type="repeat" description="ANK" evidence="3">
    <location>
        <begin position="36"/>
        <end position="70"/>
    </location>
</feature>
<evidence type="ECO:0000256" key="3">
    <source>
        <dbReference type="PROSITE-ProRule" id="PRU00023"/>
    </source>
</evidence>
<dbReference type="EMBL" id="CADEPI010000478">
    <property type="protein sequence ID" value="CAB3386377.1"/>
    <property type="molecule type" value="Genomic_DNA"/>
</dbReference>
<keyword evidence="2 3" id="KW-0040">ANK repeat</keyword>
<dbReference type="Proteomes" id="UP000494165">
    <property type="component" value="Unassembled WGS sequence"/>
</dbReference>
<organism evidence="4 5">
    <name type="scientific">Cloeon dipterum</name>
    <dbReference type="NCBI Taxonomy" id="197152"/>
    <lineage>
        <taxon>Eukaryota</taxon>
        <taxon>Metazoa</taxon>
        <taxon>Ecdysozoa</taxon>
        <taxon>Arthropoda</taxon>
        <taxon>Hexapoda</taxon>
        <taxon>Insecta</taxon>
        <taxon>Pterygota</taxon>
        <taxon>Palaeoptera</taxon>
        <taxon>Ephemeroptera</taxon>
        <taxon>Pisciforma</taxon>
        <taxon>Baetidae</taxon>
        <taxon>Cloeon</taxon>
    </lineage>
</organism>
<dbReference type="AlphaFoldDB" id="A0A8S1E0Q6"/>
<dbReference type="OrthoDB" id="194358at2759"/>
<evidence type="ECO:0008006" key="6">
    <source>
        <dbReference type="Google" id="ProtNLM"/>
    </source>
</evidence>